<reference evidence="3" key="1">
    <citation type="submission" date="2022-03" db="EMBL/GenBank/DDBJ databases">
        <title>Draft genome sequence of Aduncisulcus paluster, a free-living microaerophilic Fornicata.</title>
        <authorList>
            <person name="Yuyama I."/>
            <person name="Kume K."/>
            <person name="Tamura T."/>
            <person name="Inagaki Y."/>
            <person name="Hashimoto T."/>
        </authorList>
    </citation>
    <scope>NUCLEOTIDE SEQUENCE</scope>
    <source>
        <strain evidence="3">NY0171</strain>
    </source>
</reference>
<keyword evidence="4" id="KW-1185">Reference proteome</keyword>
<organism evidence="3 4">
    <name type="scientific">Aduncisulcus paluster</name>
    <dbReference type="NCBI Taxonomy" id="2918883"/>
    <lineage>
        <taxon>Eukaryota</taxon>
        <taxon>Metamonada</taxon>
        <taxon>Carpediemonas-like organisms</taxon>
        <taxon>Aduncisulcus</taxon>
    </lineage>
</organism>
<gene>
    <name evidence="3" type="ORF">ADUPG1_010221</name>
</gene>
<feature type="coiled-coil region" evidence="1">
    <location>
        <begin position="113"/>
        <end position="147"/>
    </location>
</feature>
<dbReference type="Proteomes" id="UP001057375">
    <property type="component" value="Unassembled WGS sequence"/>
</dbReference>
<evidence type="ECO:0000313" key="3">
    <source>
        <dbReference type="EMBL" id="GKT13192.1"/>
    </source>
</evidence>
<keyword evidence="1" id="KW-0175">Coiled coil</keyword>
<accession>A0ABQ5JQE8</accession>
<evidence type="ECO:0000256" key="1">
    <source>
        <dbReference type="SAM" id="Coils"/>
    </source>
</evidence>
<comment type="caution">
    <text evidence="3">The sequence shown here is derived from an EMBL/GenBank/DDBJ whole genome shotgun (WGS) entry which is preliminary data.</text>
</comment>
<sequence>MDCALVGEDVLRKRREEIERKRIERIEREKREKRERREREWREKKEEEERKRIARETLRTTYISAFPKTFSSKNAGRTWEWSVESREMVDDGDKESDASEKVLVGVVRCTGMLSEEEKAQKELEATRAKEEKMREGIEEEIDEEEALIRAVPPQVLPSFILSPSTDGTKMMFSPKLPFVNYPLISFHPTHVECEVGFGASPLKFEHPKEGFVACQEVIKQIQTHTPPHFGFFLSFFDQIFGHYLSAKKEWEEDQAFQTKMYKLACMGASGAMFSSSSAKKDDAKKSEDPEHKKILRQAETRAVLCQSCAFSGRDKCILCGKYAGGASSEPAKRCSSCAFGSKFDQCNKCGKTCFEKFTLARLCSDCGFMKYKGKCVRCNGTVY</sequence>
<name>A0ABQ5JQE8_9EUKA</name>
<evidence type="ECO:0000313" key="4">
    <source>
        <dbReference type="Proteomes" id="UP001057375"/>
    </source>
</evidence>
<proteinExistence type="predicted"/>
<protein>
    <submittedName>
        <fullName evidence="3">Uncharacterized protein</fullName>
    </submittedName>
</protein>
<evidence type="ECO:0000256" key="2">
    <source>
        <dbReference type="SAM" id="MobiDB-lite"/>
    </source>
</evidence>
<dbReference type="EMBL" id="BQXS01011490">
    <property type="protein sequence ID" value="GKT13192.1"/>
    <property type="molecule type" value="Genomic_DNA"/>
</dbReference>
<feature type="region of interest" description="Disordered" evidence="2">
    <location>
        <begin position="30"/>
        <end position="51"/>
    </location>
</feature>